<keyword evidence="2" id="KW-0472">Membrane</keyword>
<feature type="transmembrane region" description="Helical" evidence="2">
    <location>
        <begin position="45"/>
        <end position="67"/>
    </location>
</feature>
<protein>
    <recommendedName>
        <fullName evidence="5">UbiD family decarboxylase</fullName>
    </recommendedName>
</protein>
<dbReference type="Proteomes" id="UP001400965">
    <property type="component" value="Unassembled WGS sequence"/>
</dbReference>
<keyword evidence="2" id="KW-1133">Transmembrane helix</keyword>
<evidence type="ECO:0000256" key="2">
    <source>
        <dbReference type="SAM" id="Phobius"/>
    </source>
</evidence>
<organism evidence="3 4">
    <name type="scientific">Paraclostridium tenue</name>
    <dbReference type="NCBI Taxonomy" id="1737"/>
    <lineage>
        <taxon>Bacteria</taxon>
        <taxon>Bacillati</taxon>
        <taxon>Bacillota</taxon>
        <taxon>Clostridia</taxon>
        <taxon>Peptostreptococcales</taxon>
        <taxon>Peptostreptococcaceae</taxon>
        <taxon>Paraclostridium</taxon>
    </lineage>
</organism>
<accession>A0ABP3X898</accession>
<dbReference type="SUPFAM" id="SSF48452">
    <property type="entry name" value="TPR-like"/>
    <property type="match status" value="1"/>
</dbReference>
<proteinExistence type="predicted"/>
<reference evidence="4" key="1">
    <citation type="journal article" date="2019" name="Int. J. Syst. Evol. Microbiol.">
        <title>The Global Catalogue of Microorganisms (GCM) 10K type strain sequencing project: providing services to taxonomists for standard genome sequencing and annotation.</title>
        <authorList>
            <consortium name="The Broad Institute Genomics Platform"/>
            <consortium name="The Broad Institute Genome Sequencing Center for Infectious Disease"/>
            <person name="Wu L."/>
            <person name="Ma J."/>
        </authorList>
    </citation>
    <scope>NUCLEOTIDE SEQUENCE [LARGE SCALE GENOMIC DNA]</scope>
    <source>
        <strain evidence="4">JCM 6486</strain>
    </source>
</reference>
<gene>
    <name evidence="3" type="ORF">GCM10008917_05130</name>
</gene>
<feature type="repeat" description="TPR" evidence="1">
    <location>
        <begin position="210"/>
        <end position="243"/>
    </location>
</feature>
<keyword evidence="4" id="KW-1185">Reference proteome</keyword>
<dbReference type="Gene3D" id="1.25.40.10">
    <property type="entry name" value="Tetratricopeptide repeat domain"/>
    <property type="match status" value="1"/>
</dbReference>
<dbReference type="SMART" id="SM00028">
    <property type="entry name" value="TPR"/>
    <property type="match status" value="2"/>
</dbReference>
<dbReference type="PROSITE" id="PS50005">
    <property type="entry name" value="TPR"/>
    <property type="match status" value="1"/>
</dbReference>
<comment type="caution">
    <text evidence="3">The sequence shown here is derived from an EMBL/GenBank/DDBJ whole genome shotgun (WGS) entry which is preliminary data.</text>
</comment>
<dbReference type="InterPro" id="IPR019734">
    <property type="entry name" value="TPR_rpt"/>
</dbReference>
<name>A0ABP3X898_9FIRM</name>
<dbReference type="InterPro" id="IPR011990">
    <property type="entry name" value="TPR-like_helical_dom_sf"/>
</dbReference>
<evidence type="ECO:0000256" key="1">
    <source>
        <dbReference type="PROSITE-ProRule" id="PRU00339"/>
    </source>
</evidence>
<evidence type="ECO:0008006" key="5">
    <source>
        <dbReference type="Google" id="ProtNLM"/>
    </source>
</evidence>
<evidence type="ECO:0000313" key="3">
    <source>
        <dbReference type="EMBL" id="GAA0861904.1"/>
    </source>
</evidence>
<sequence>MVNNPIIYDIIKHKTFILLFKEGKRMIMKGFFEKVIETIDKNNKIIIKICLTILGIILLGVFIIFGANSFSVSSESNKLIGYIENRNYSEAISYYNKVKEEFSENKMNRFSKNLSKKVNKILVNYGDRYIKGEIGKDYFISLINIINELNTVYIDADNIIDQAKRVNDLYLQEKINYKTAIGYIQAVSNLKISKNEIYVYSKKIDVIEDSRKVYNVGVEYQNKKMYKEAIQNYDKVLSEDKKYYDLAQDKKEECIEDMYDYYIEKAKIENETGNYKEALENIEYLKQYYLNDDVLDELSTKFEKDLETYSMTNDEIIALIAKKSGMDKNDIRANIFQQMIHGHKYYYAETFLGKDKIDEFLIDPRSKNIYSYLDTKKSYNNNYGDGHWRAIKDGNVEFTISKSTAESLLEKKLKELDESYKHVTIEDRDKVLRYLYDKEVLDKFIGKNNDIYYYAVVNRGFFKSKQVYLINPYTKQIYKVLEDKISKI</sequence>
<keyword evidence="2" id="KW-0812">Transmembrane</keyword>
<dbReference type="EMBL" id="BAAACP010000002">
    <property type="protein sequence ID" value="GAA0861904.1"/>
    <property type="molecule type" value="Genomic_DNA"/>
</dbReference>
<keyword evidence="1" id="KW-0802">TPR repeat</keyword>
<evidence type="ECO:0000313" key="4">
    <source>
        <dbReference type="Proteomes" id="UP001400965"/>
    </source>
</evidence>